<proteinExistence type="predicted"/>
<dbReference type="Proteomes" id="UP000595437">
    <property type="component" value="Chromosome 4"/>
</dbReference>
<dbReference type="EMBL" id="CP045893">
    <property type="protein sequence ID" value="QQP53544.1"/>
    <property type="molecule type" value="Genomic_DNA"/>
</dbReference>
<evidence type="ECO:0000313" key="2">
    <source>
        <dbReference type="EMBL" id="QQP53544.1"/>
    </source>
</evidence>
<protein>
    <submittedName>
        <fullName evidence="2">Uncharacterized protein</fullName>
    </submittedName>
</protein>
<accession>A0A7T8KCW7</accession>
<name>A0A7T8KCW7_CALRO</name>
<keyword evidence="3" id="KW-1185">Reference proteome</keyword>
<evidence type="ECO:0000256" key="1">
    <source>
        <dbReference type="SAM" id="MobiDB-lite"/>
    </source>
</evidence>
<feature type="non-terminal residue" evidence="2">
    <location>
        <position position="76"/>
    </location>
</feature>
<reference evidence="3" key="1">
    <citation type="submission" date="2021-01" db="EMBL/GenBank/DDBJ databases">
        <title>Caligus Genome Assembly.</title>
        <authorList>
            <person name="Gallardo-Escarate C."/>
        </authorList>
    </citation>
    <scope>NUCLEOTIDE SEQUENCE [LARGE SCALE GENOMIC DNA]</scope>
</reference>
<dbReference type="AlphaFoldDB" id="A0A7T8KCW7"/>
<organism evidence="2 3">
    <name type="scientific">Caligus rogercresseyi</name>
    <name type="common">Sea louse</name>
    <dbReference type="NCBI Taxonomy" id="217165"/>
    <lineage>
        <taxon>Eukaryota</taxon>
        <taxon>Metazoa</taxon>
        <taxon>Ecdysozoa</taxon>
        <taxon>Arthropoda</taxon>
        <taxon>Crustacea</taxon>
        <taxon>Multicrustacea</taxon>
        <taxon>Hexanauplia</taxon>
        <taxon>Copepoda</taxon>
        <taxon>Siphonostomatoida</taxon>
        <taxon>Caligidae</taxon>
        <taxon>Caligus</taxon>
    </lineage>
</organism>
<sequence>MNPDYVNRIIIDECELGIPPSTPLSLSPIGEETEMEESTMEDSIVTNSLLAMTSGSGEFSGEHRDELPPYIEPIDS</sequence>
<evidence type="ECO:0000313" key="3">
    <source>
        <dbReference type="Proteomes" id="UP000595437"/>
    </source>
</evidence>
<gene>
    <name evidence="2" type="ORF">FKW44_006056</name>
</gene>
<feature type="region of interest" description="Disordered" evidence="1">
    <location>
        <begin position="55"/>
        <end position="76"/>
    </location>
</feature>